<dbReference type="EMBL" id="FNBW01000007">
    <property type="protein sequence ID" value="SDF83757.1"/>
    <property type="molecule type" value="Genomic_DNA"/>
</dbReference>
<organism evidence="1 2">
    <name type="scientific">Thalassobaculum litoreum DSM 18839</name>
    <dbReference type="NCBI Taxonomy" id="1123362"/>
    <lineage>
        <taxon>Bacteria</taxon>
        <taxon>Pseudomonadati</taxon>
        <taxon>Pseudomonadota</taxon>
        <taxon>Alphaproteobacteria</taxon>
        <taxon>Rhodospirillales</taxon>
        <taxon>Thalassobaculaceae</taxon>
        <taxon>Thalassobaculum</taxon>
    </lineage>
</organism>
<reference evidence="1 2" key="1">
    <citation type="submission" date="2016-10" db="EMBL/GenBank/DDBJ databases">
        <authorList>
            <person name="Varghese N."/>
            <person name="Submissions S."/>
        </authorList>
    </citation>
    <scope>NUCLEOTIDE SEQUENCE [LARGE SCALE GENOMIC DNA]</scope>
    <source>
        <strain evidence="1 2">DSM 18839</strain>
    </source>
</reference>
<evidence type="ECO:0000313" key="2">
    <source>
        <dbReference type="Proteomes" id="UP000198615"/>
    </source>
</evidence>
<proteinExistence type="predicted"/>
<dbReference type="OrthoDB" id="973813at2"/>
<evidence type="ECO:0000313" key="1">
    <source>
        <dbReference type="EMBL" id="SDF83757.1"/>
    </source>
</evidence>
<keyword evidence="2" id="KW-1185">Reference proteome</keyword>
<name>A0A8G2EYH8_9PROT</name>
<gene>
    <name evidence="1" type="ORF">SAMN05660686_02481</name>
</gene>
<dbReference type="AlphaFoldDB" id="A0A8G2EYH8"/>
<comment type="caution">
    <text evidence="1">The sequence shown here is derived from an EMBL/GenBank/DDBJ whole genome shotgun (WGS) entry which is preliminary data.</text>
</comment>
<dbReference type="RefSeq" id="WP_139189276.1">
    <property type="nucleotide sequence ID" value="NZ_FNBW01000007.1"/>
</dbReference>
<sequence length="530" mass="57659">MSMYVLQQTAATDTDGGSRTWTFSTHDIVGLPAGWEPRIIKAGNFERHAFGRGSVTGAPDVDFGVSKLNNRNGGLDDLQLAGVDGQLIRLWRGQPLSFIDAVTGRARDPEFSEMDLYLEGTTALSTYADGVIELQLRNRQAEVASLPVQILRYAGDNALPDGVEGTADDLKDAYKPIWLGYNENVPVLFVNTSKRIWQLSDNSTIPISGAAPTTIYDKGVVLTATKVQKNTWADFTHATGPSSEIWWYFGPEGWFIRLESNPAGTITVTAQEGSAATTTAGQLSRRILLARGVADGSIAGVDELDAVSPEAIGIWIGTQERSIGSVLGDILAGAFGTWTDDRSGVFTFARLEKPALEADHTFERSQLYRRSGEGFRILSGSEPGSPLPISEGVVLYRRNWTVQAGDDLAGSATNAFRAFAAEENRRVANDNSQIKVKHRLARPFERKTLFTTAAQATTAAARIVDLFGVRRFIVEVDLPTEAAAAVKLLQTISIPIGRFDWDTRNFRVVGIIDDLDEQTDASVTTLILWG</sequence>
<accession>A0A8G2EYH8</accession>
<protein>
    <submittedName>
        <fullName evidence="1">Uncharacterized protein</fullName>
    </submittedName>
</protein>
<dbReference type="Proteomes" id="UP000198615">
    <property type="component" value="Unassembled WGS sequence"/>
</dbReference>